<evidence type="ECO:0000313" key="2">
    <source>
        <dbReference type="EMBL" id="SFG18291.1"/>
    </source>
</evidence>
<proteinExistence type="predicted"/>
<protein>
    <recommendedName>
        <fullName evidence="1">Xylose isomerase-like TIM barrel domain-containing protein</fullName>
    </recommendedName>
</protein>
<dbReference type="AlphaFoldDB" id="A0A1I2PY45"/>
<dbReference type="Pfam" id="PF01261">
    <property type="entry name" value="AP_endonuc_2"/>
    <property type="match status" value="1"/>
</dbReference>
<dbReference type="Gene3D" id="3.20.20.150">
    <property type="entry name" value="Divalent-metal-dependent TIM barrel enzymes"/>
    <property type="match status" value="1"/>
</dbReference>
<gene>
    <name evidence="2" type="ORF">SAMN02910432_00250</name>
</gene>
<name>A0A1I2PY45_9LACO</name>
<organism evidence="2">
    <name type="scientific">Ligilactobacillus ruminis DSM 20403 = NBRC 102161</name>
    <dbReference type="NCBI Taxonomy" id="1423798"/>
    <lineage>
        <taxon>Bacteria</taxon>
        <taxon>Bacillati</taxon>
        <taxon>Bacillota</taxon>
        <taxon>Bacilli</taxon>
        <taxon>Lactobacillales</taxon>
        <taxon>Lactobacillaceae</taxon>
        <taxon>Ligilactobacillus</taxon>
    </lineage>
</organism>
<dbReference type="Proteomes" id="UP000182635">
    <property type="component" value="Unassembled WGS sequence"/>
</dbReference>
<accession>A0A1I2PY45</accession>
<dbReference type="InterPro" id="IPR013022">
    <property type="entry name" value="Xyl_isomerase-like_TIM-brl"/>
</dbReference>
<sequence>MKAGDILKIQLGLKASTDSEQIEDRLRYNPDVFEFYTSENDFTEEGLKRFRYDFEWIKSKGVQKIVMHHPMRFHGQFTELIAPFDKCRDLYNFIDKSTNDLLQLAFDYDAQLLVHGSYSRQTQSYINMWGGVDQAREQAYRRIDSFANLGKNHIMFENSISPIFYYGDEKEDLYIFEKGYRLAFDTSHCFIKNKGSNEKLLDSMKRLKEHVVHYHLVDSMGETHDSLPLGKGKIDWEKALPLMNDDATSIYEIILKDQRDASEQIASHEYLLGLADKLRNA</sequence>
<dbReference type="EMBL" id="FOPI01000004">
    <property type="protein sequence ID" value="SFG18291.1"/>
    <property type="molecule type" value="Genomic_DNA"/>
</dbReference>
<reference evidence="2" key="1">
    <citation type="submission" date="2016-10" db="EMBL/GenBank/DDBJ databases">
        <authorList>
            <person name="de Groot N.N."/>
        </authorList>
    </citation>
    <scope>NUCLEOTIDE SEQUENCE [LARGE SCALE GENOMIC DNA]</scope>
    <source>
        <strain evidence="2">DSM 20403</strain>
    </source>
</reference>
<dbReference type="SUPFAM" id="SSF51658">
    <property type="entry name" value="Xylose isomerase-like"/>
    <property type="match status" value="1"/>
</dbReference>
<evidence type="ECO:0000259" key="1">
    <source>
        <dbReference type="Pfam" id="PF01261"/>
    </source>
</evidence>
<dbReference type="GeneID" id="29802262"/>
<dbReference type="OrthoDB" id="2799545at2"/>
<dbReference type="InterPro" id="IPR036237">
    <property type="entry name" value="Xyl_isomerase-like_sf"/>
</dbReference>
<feature type="domain" description="Xylose isomerase-like TIM barrel" evidence="1">
    <location>
        <begin position="181"/>
        <end position="247"/>
    </location>
</feature>
<dbReference type="RefSeq" id="WP_014073438.1">
    <property type="nucleotide sequence ID" value="NZ_AYYL01000004.1"/>
</dbReference>